<dbReference type="OrthoDB" id="369674at2"/>
<keyword evidence="2" id="KW-1185">Reference proteome</keyword>
<evidence type="ECO:0008006" key="3">
    <source>
        <dbReference type="Google" id="ProtNLM"/>
    </source>
</evidence>
<protein>
    <recommendedName>
        <fullName evidence="3">PLD-like domain-containing protein</fullName>
    </recommendedName>
</protein>
<dbReference type="Gene3D" id="3.30.870.10">
    <property type="entry name" value="Endonuclease Chain A"/>
    <property type="match status" value="1"/>
</dbReference>
<dbReference type="AlphaFoldDB" id="A0A1I0AZ41"/>
<organism evidence="1 2">
    <name type="scientific">[Clostridium] aminophilum</name>
    <dbReference type="NCBI Taxonomy" id="1526"/>
    <lineage>
        <taxon>Bacteria</taxon>
        <taxon>Bacillati</taxon>
        <taxon>Bacillota</taxon>
        <taxon>Clostridia</taxon>
        <taxon>Lachnospirales</taxon>
        <taxon>Lachnospiraceae</taxon>
    </lineage>
</organism>
<reference evidence="2" key="1">
    <citation type="submission" date="2016-10" db="EMBL/GenBank/DDBJ databases">
        <authorList>
            <person name="Varghese N."/>
            <person name="Submissions S."/>
        </authorList>
    </citation>
    <scope>NUCLEOTIDE SEQUENCE [LARGE SCALE GENOMIC DNA]</scope>
    <source>
        <strain evidence="2">KH1P1</strain>
    </source>
</reference>
<dbReference type="EMBL" id="FOIL01000003">
    <property type="protein sequence ID" value="SES99512.1"/>
    <property type="molecule type" value="Genomic_DNA"/>
</dbReference>
<evidence type="ECO:0000313" key="1">
    <source>
        <dbReference type="EMBL" id="SES99512.1"/>
    </source>
</evidence>
<proteinExistence type="predicted"/>
<gene>
    <name evidence="1" type="ORF">SAMN04487771_100326</name>
</gene>
<evidence type="ECO:0000313" key="2">
    <source>
        <dbReference type="Proteomes" id="UP000199820"/>
    </source>
</evidence>
<dbReference type="InterPro" id="IPR059166">
    <property type="entry name" value="PLD-like_cat"/>
</dbReference>
<name>A0A1I0AZ41_9FIRM</name>
<dbReference type="Proteomes" id="UP000199820">
    <property type="component" value="Unassembled WGS sequence"/>
</dbReference>
<dbReference type="RefSeq" id="WP_074648203.1">
    <property type="nucleotide sequence ID" value="NZ_FOIL01000003.1"/>
</dbReference>
<accession>A0A1I0AZ41</accession>
<dbReference type="CDD" id="cd09176">
    <property type="entry name" value="PLDc_unchar6"/>
    <property type="match status" value="1"/>
</dbReference>
<sequence length="610" mass="69250">MLNPNNDRLDYGEILAPKPGYHLDFAVGTTYSLDLDALVGVSLALGLSEETDSALMNNPVCLLEALRSTGDKVALFCEGGQIHMPNKVTPLYILLEKMVFSVRTVKQRGFAAFPSFHPKFWLIRYKNAEGELYYRVIVLSRNLTFDRSWDITYFMDGYVSRKATDKNEPICDFLRYLLSHVSSDDNGREKAKGIRGLIKELSRVVFEPEEKEFYDFQFIPNGIKGGNGEHYRFEETELFTETFHEIMIISPFVSGSVIRDFNGRNSKSSIQDARYMLITREMSLGRLKPEDVSNFNIYTMRDNVIDGETAISEEAESIQKQDIHAKVYMMRKNSTSHLYLGSLNASHNAVYGNVEFMLRLTAKNRHLNMDKLKNALFCGEEDNDDNPFQRVHLQNAIISEEDDKTSALNAVIKGINRSNPSAIAKPESEDHYSVCVHFEECDTKDYQVLVRPLLSNKAEEFTSTMVFRNLTVTQLSEFYVVRVSDGEHRVERVLIIHTEGLPENREKAVVSSVVSDENCFYRYIAFLLGDDSILSALEANLAGGQAMAGRSRSANSIPALYEKMLQTAAISPEKFKGIEYLMRTISEDGVIPEDFKKLYETFKKAVKQNG</sequence>